<feature type="binding site" evidence="6">
    <location>
        <begin position="34"/>
        <end position="41"/>
    </location>
    <ligand>
        <name>ATP</name>
        <dbReference type="ChEBI" id="CHEBI:30616"/>
    </ligand>
</feature>
<dbReference type="InterPro" id="IPR033756">
    <property type="entry name" value="YlxH/NBP35"/>
</dbReference>
<dbReference type="GO" id="GO:0051539">
    <property type="term" value="F:4 iron, 4 sulfur cluster binding"/>
    <property type="evidence" value="ECO:0007669"/>
    <property type="project" value="TreeGrafter"/>
</dbReference>
<dbReference type="GO" id="GO:0005524">
    <property type="term" value="F:ATP binding"/>
    <property type="evidence" value="ECO:0007669"/>
    <property type="project" value="UniProtKB-UniRule"/>
</dbReference>
<protein>
    <recommendedName>
        <fullName evidence="6">Iron-sulfur cluster carrier protein</fullName>
    </recommendedName>
</protein>
<dbReference type="PANTHER" id="PTHR42961:SF2">
    <property type="entry name" value="IRON-SULFUR PROTEIN NUBPL"/>
    <property type="match status" value="1"/>
</dbReference>
<dbReference type="SUPFAM" id="SSF52540">
    <property type="entry name" value="P-loop containing nucleoside triphosphate hydrolases"/>
    <property type="match status" value="1"/>
</dbReference>
<dbReference type="GO" id="GO:0016226">
    <property type="term" value="P:iron-sulfur cluster assembly"/>
    <property type="evidence" value="ECO:0007669"/>
    <property type="project" value="InterPro"/>
</dbReference>
<dbReference type="InterPro" id="IPR019591">
    <property type="entry name" value="Mrp/NBP35_ATP-bd"/>
</dbReference>
<dbReference type="Gene3D" id="3.40.50.300">
    <property type="entry name" value="P-loop containing nucleotide triphosphate hydrolases"/>
    <property type="match status" value="1"/>
</dbReference>
<keyword evidence="3 6" id="KW-0067">ATP-binding</keyword>
<reference evidence="8 9" key="1">
    <citation type="journal article" name="Nat. Commun.">
        <title>Undinarchaeota illuminate DPANN phylogeny and the impact of gene transfer on archaeal evolution.</title>
        <authorList>
            <person name="Dombrowski N."/>
            <person name="Williams T.A."/>
            <person name="Sun J."/>
            <person name="Woodcroft B.J."/>
            <person name="Lee J.H."/>
            <person name="Minh B.Q."/>
            <person name="Rinke C."/>
            <person name="Spang A."/>
        </authorList>
    </citation>
    <scope>NUCLEOTIDE SEQUENCE [LARGE SCALE GENOMIC DNA]</scope>
    <source>
        <strain evidence="8">MAG_bin1129</strain>
    </source>
</reference>
<proteinExistence type="inferred from homology"/>
<dbReference type="InterPro" id="IPR044304">
    <property type="entry name" value="NUBPL-like"/>
</dbReference>
<name>A0A832V4S8_9ARCH</name>
<dbReference type="PANTHER" id="PTHR42961">
    <property type="entry name" value="IRON-SULFUR PROTEIN NUBPL"/>
    <property type="match status" value="1"/>
</dbReference>
<keyword evidence="1 6" id="KW-0479">Metal-binding</keyword>
<organism evidence="8 9">
    <name type="scientific">Candidatus Naiadarchaeum limnaeum</name>
    <dbReference type="NCBI Taxonomy" id="2756139"/>
    <lineage>
        <taxon>Archaea</taxon>
        <taxon>Candidatus Undinarchaeota</taxon>
        <taxon>Candidatus Undinarchaeia</taxon>
        <taxon>Candidatus Naiadarchaeales</taxon>
        <taxon>Candidatus Naiadarchaeaceae</taxon>
        <taxon>Candidatus Naiadarchaeum</taxon>
    </lineage>
</organism>
<dbReference type="AlphaFoldDB" id="A0A832V4S8"/>
<evidence type="ECO:0000256" key="5">
    <source>
        <dbReference type="ARBA" id="ARBA00023014"/>
    </source>
</evidence>
<keyword evidence="6" id="KW-0378">Hydrolase</keyword>
<evidence type="ECO:0000313" key="8">
    <source>
        <dbReference type="EMBL" id="HIK00912.1"/>
    </source>
</evidence>
<evidence type="ECO:0000256" key="4">
    <source>
        <dbReference type="ARBA" id="ARBA00023004"/>
    </source>
</evidence>
<sequence>MATETLPYGTILEQKERLLERLRNIKYKVAIVSGKGGVGKTTIAVNLASFLVSKGHKVAILDADIDCPDVHKMLGINEKLEKEDGQIIPVEKFGMKIVSTAGIYEKEDQPIIWRGAMITKMISEFILNTDWGELDYLIVDTPPGISDAIYTVIQLLDLDGIIIVTTPPELSLVDARKAINMGRDLSVPILGIIENMSSEIFGKGGAEKVAKDMKVKFLGRIDLEKKIRELTEEGKPAILEVEGMQKEFEKIFKKLKFTMPA</sequence>
<dbReference type="CDD" id="cd02037">
    <property type="entry name" value="Mrp_NBP35"/>
    <property type="match status" value="1"/>
</dbReference>
<dbReference type="Proteomes" id="UP000646946">
    <property type="component" value="Unassembled WGS sequence"/>
</dbReference>
<dbReference type="HAMAP" id="MF_02040">
    <property type="entry name" value="Mrp_NBP35"/>
    <property type="match status" value="1"/>
</dbReference>
<evidence type="ECO:0000256" key="6">
    <source>
        <dbReference type="HAMAP-Rule" id="MF_02040"/>
    </source>
</evidence>
<evidence type="ECO:0000256" key="3">
    <source>
        <dbReference type="ARBA" id="ARBA00022840"/>
    </source>
</evidence>
<feature type="domain" description="AAA+ ATPase" evidence="7">
    <location>
        <begin position="26"/>
        <end position="185"/>
    </location>
</feature>
<comment type="subunit">
    <text evidence="6">Homodimer.</text>
</comment>
<keyword evidence="2 6" id="KW-0547">Nucleotide-binding</keyword>
<comment type="function">
    <text evidence="6">Binds and transfers iron-sulfur (Fe-S) clusters to target apoproteins. Can hydrolyze ATP.</text>
</comment>
<evidence type="ECO:0000259" key="7">
    <source>
        <dbReference type="SMART" id="SM00382"/>
    </source>
</evidence>
<keyword evidence="5 6" id="KW-0411">Iron-sulfur</keyword>
<comment type="caution">
    <text evidence="8">The sequence shown here is derived from an EMBL/GenBank/DDBJ whole genome shotgun (WGS) entry which is preliminary data.</text>
</comment>
<dbReference type="GO" id="GO:0046872">
    <property type="term" value="F:metal ion binding"/>
    <property type="evidence" value="ECO:0007669"/>
    <property type="project" value="UniProtKB-KW"/>
</dbReference>
<dbReference type="InterPro" id="IPR027417">
    <property type="entry name" value="P-loop_NTPase"/>
</dbReference>
<accession>A0A832V4S8</accession>
<dbReference type="GO" id="GO:0140663">
    <property type="term" value="F:ATP-dependent FeS chaperone activity"/>
    <property type="evidence" value="ECO:0007669"/>
    <property type="project" value="InterPro"/>
</dbReference>
<evidence type="ECO:0000313" key="9">
    <source>
        <dbReference type="Proteomes" id="UP000646946"/>
    </source>
</evidence>
<keyword evidence="4 6" id="KW-0408">Iron</keyword>
<gene>
    <name evidence="8" type="ORF">H1016_05255</name>
</gene>
<comment type="similarity">
    <text evidence="6">Belongs to the Mrp/NBP35 ATP-binding proteins family.</text>
</comment>
<dbReference type="Pfam" id="PF10609">
    <property type="entry name" value="ParA"/>
    <property type="match status" value="1"/>
</dbReference>
<dbReference type="GO" id="GO:0016887">
    <property type="term" value="F:ATP hydrolysis activity"/>
    <property type="evidence" value="ECO:0007669"/>
    <property type="project" value="UniProtKB-UniRule"/>
</dbReference>
<dbReference type="SMART" id="SM00382">
    <property type="entry name" value="AAA"/>
    <property type="match status" value="1"/>
</dbReference>
<evidence type="ECO:0000256" key="2">
    <source>
        <dbReference type="ARBA" id="ARBA00022741"/>
    </source>
</evidence>
<keyword evidence="9" id="KW-1185">Reference proteome</keyword>
<evidence type="ECO:0000256" key="1">
    <source>
        <dbReference type="ARBA" id="ARBA00022723"/>
    </source>
</evidence>
<dbReference type="InterPro" id="IPR003593">
    <property type="entry name" value="AAA+_ATPase"/>
</dbReference>
<dbReference type="EMBL" id="DVAB01000046">
    <property type="protein sequence ID" value="HIK00912.1"/>
    <property type="molecule type" value="Genomic_DNA"/>
</dbReference>